<sequence>MSVKKTKEDLEDVSLLKFALTRQLQRMYETTDVDVVMFSGIDGKIYSSYIPENIGSKIFELTNLITNNMHHIAQQLELGLNQAVIEYDMGTTAIFSSVGKGALLISLFTGKTDLGANVHKIEISRKVIKHIFEQKPMTSDQLDQYSSEVSKELRILSRNVFEEMYTHSSEYKKNMEILADIKTKISTVMGKTEVDQVLAMAFYEVASSPKWMNEDLWIMLLDLVINEQIRPIHGDYVADLCESDWIPDIKRKLEAFV</sequence>
<dbReference type="Proteomes" id="UP000284763">
    <property type="component" value="Unassembled WGS sequence"/>
</dbReference>
<name>A0A3R7YII4_9EURY</name>
<evidence type="ECO:0000313" key="2">
    <source>
        <dbReference type="Proteomes" id="UP000284763"/>
    </source>
</evidence>
<protein>
    <recommendedName>
        <fullName evidence="3">Roadblock/LC7 domain-containing protein</fullName>
    </recommendedName>
</protein>
<dbReference type="EMBL" id="QZAB01000307">
    <property type="protein sequence ID" value="RQD85345.1"/>
    <property type="molecule type" value="Genomic_DNA"/>
</dbReference>
<reference evidence="1 2" key="1">
    <citation type="submission" date="2018-08" db="EMBL/GenBank/DDBJ databases">
        <title>The metabolism and importance of syntrophic acetate oxidation coupled to methane or sulfide production in haloalkaline environments.</title>
        <authorList>
            <person name="Timmers P.H.A."/>
            <person name="Vavourakis C.D."/>
            <person name="Sorokin D.Y."/>
            <person name="Sinninghe Damste J.S."/>
            <person name="Muyzer G."/>
            <person name="Stams A.J.M."/>
            <person name="Plugge C.M."/>
        </authorList>
    </citation>
    <scope>NUCLEOTIDE SEQUENCE [LARGE SCALE GENOMIC DNA]</scope>
    <source>
        <strain evidence="1">MSAO_Arc3</strain>
    </source>
</reference>
<evidence type="ECO:0000313" key="1">
    <source>
        <dbReference type="EMBL" id="RQD85345.1"/>
    </source>
</evidence>
<evidence type="ECO:0008006" key="3">
    <source>
        <dbReference type="Google" id="ProtNLM"/>
    </source>
</evidence>
<proteinExistence type="predicted"/>
<dbReference type="RefSeq" id="WP_259132958.1">
    <property type="nucleotide sequence ID" value="NZ_JANUCS010000001.1"/>
</dbReference>
<dbReference type="AlphaFoldDB" id="A0A3R7YII4"/>
<comment type="caution">
    <text evidence="1">The sequence shown here is derived from an EMBL/GenBank/DDBJ whole genome shotgun (WGS) entry which is preliminary data.</text>
</comment>
<accession>A0A3R7YII4</accession>
<organism evidence="1 2">
    <name type="scientific">Methanosalsum natronophilum</name>
    <dbReference type="NCBI Taxonomy" id="768733"/>
    <lineage>
        <taxon>Archaea</taxon>
        <taxon>Methanobacteriati</taxon>
        <taxon>Methanobacteriota</taxon>
        <taxon>Stenosarchaea group</taxon>
        <taxon>Methanomicrobia</taxon>
        <taxon>Methanosarcinales</taxon>
        <taxon>Methanosarcinaceae</taxon>
        <taxon>Methanosalsum</taxon>
    </lineage>
</organism>
<gene>
    <name evidence="1" type="ORF">D5R95_04865</name>
</gene>